<keyword evidence="3" id="KW-1185">Reference proteome</keyword>
<accession>A0A1V4T023</accession>
<proteinExistence type="predicted"/>
<dbReference type="Proteomes" id="UP000191418">
    <property type="component" value="Unassembled WGS sequence"/>
</dbReference>
<feature type="compositionally biased region" description="Polar residues" evidence="1">
    <location>
        <begin position="28"/>
        <end position="39"/>
    </location>
</feature>
<feature type="region of interest" description="Disordered" evidence="1">
    <location>
        <begin position="17"/>
        <end position="40"/>
    </location>
</feature>
<evidence type="ECO:0000256" key="1">
    <source>
        <dbReference type="SAM" id="MobiDB-lite"/>
    </source>
</evidence>
<gene>
    <name evidence="2" type="ORF">BTE48_16830</name>
</gene>
<dbReference type="AlphaFoldDB" id="A0A1V4T023"/>
<comment type="caution">
    <text evidence="2">The sequence shown here is derived from an EMBL/GenBank/DDBJ whole genome shotgun (WGS) entry which is preliminary data.</text>
</comment>
<protein>
    <submittedName>
        <fullName evidence="2">Uncharacterized protein</fullName>
    </submittedName>
</protein>
<reference evidence="2 3" key="1">
    <citation type="submission" date="2017-01" db="EMBL/GenBank/DDBJ databases">
        <title>Genome Sequencing of a Marine Spirillum, Oceanospirillum multiglobuliferum ATCC 33336, from Japan.</title>
        <authorList>
            <person name="Carney J.G."/>
            <person name="Trachtenberg A.M."/>
            <person name="Rheaume B.A."/>
            <person name="Linnane J.D."/>
            <person name="Pitts N.L."/>
            <person name="Mykles D.L."/>
            <person name="Maclea K.S."/>
        </authorList>
    </citation>
    <scope>NUCLEOTIDE SEQUENCE [LARGE SCALE GENOMIC DNA]</scope>
    <source>
        <strain evidence="2 3">ATCC 33336</strain>
    </source>
</reference>
<organism evidence="2 3">
    <name type="scientific">Oceanospirillum multiglobuliferum</name>
    <dbReference type="NCBI Taxonomy" id="64969"/>
    <lineage>
        <taxon>Bacteria</taxon>
        <taxon>Pseudomonadati</taxon>
        <taxon>Pseudomonadota</taxon>
        <taxon>Gammaproteobacteria</taxon>
        <taxon>Oceanospirillales</taxon>
        <taxon>Oceanospirillaceae</taxon>
        <taxon>Oceanospirillum</taxon>
    </lineage>
</organism>
<evidence type="ECO:0000313" key="2">
    <source>
        <dbReference type="EMBL" id="OPX53942.1"/>
    </source>
</evidence>
<sequence length="64" mass="7466">MQARRLWGWFIISAKEKTNKQSGHKTNKQTNETPQNLPTLSVFPDNAVLQKYREKKSIFQTSKS</sequence>
<dbReference type="EMBL" id="MTSM01000208">
    <property type="protein sequence ID" value="OPX53942.1"/>
    <property type="molecule type" value="Genomic_DNA"/>
</dbReference>
<name>A0A1V4T023_9GAMM</name>
<evidence type="ECO:0000313" key="3">
    <source>
        <dbReference type="Proteomes" id="UP000191418"/>
    </source>
</evidence>